<dbReference type="Proteomes" id="UP000809349">
    <property type="component" value="Unassembled WGS sequence"/>
</dbReference>
<dbReference type="RefSeq" id="WP_223468967.1">
    <property type="nucleotide sequence ID" value="NZ_JAFBIL020000005.1"/>
</dbReference>
<keyword evidence="4" id="KW-1185">Reference proteome</keyword>
<dbReference type="EMBL" id="JAFBIL020000005">
    <property type="protein sequence ID" value="MBZ2208486.1"/>
    <property type="molecule type" value="Genomic_DNA"/>
</dbReference>
<evidence type="ECO:0000313" key="3">
    <source>
        <dbReference type="EMBL" id="MBZ2208486.1"/>
    </source>
</evidence>
<keyword evidence="2" id="KW-0812">Transmembrane</keyword>
<keyword evidence="2" id="KW-0472">Membrane</keyword>
<evidence type="ECO:0000256" key="1">
    <source>
        <dbReference type="SAM" id="MobiDB-lite"/>
    </source>
</evidence>
<accession>A0ABS7SRC1</accession>
<gene>
    <name evidence="3" type="ORF">I4X03_014570</name>
</gene>
<protein>
    <submittedName>
        <fullName evidence="3">Phage portal protein</fullName>
    </submittedName>
</protein>
<comment type="caution">
    <text evidence="3">The sequence shown here is derived from an EMBL/GenBank/DDBJ whole genome shotgun (WGS) entry which is preliminary data.</text>
</comment>
<reference evidence="3 4" key="2">
    <citation type="submission" date="2021-08" db="EMBL/GenBank/DDBJ databases">
        <title>Massilia sp. R798.</title>
        <authorList>
            <person name="Baek J.H."/>
            <person name="Jung H.S."/>
            <person name="Kim K.R."/>
            <person name="Jeon C.O."/>
        </authorList>
    </citation>
    <scope>NUCLEOTIDE SEQUENCE [LARGE SCALE GENOMIC DNA]</scope>
    <source>
        <strain evidence="3 4">R798</strain>
    </source>
</reference>
<dbReference type="InterPro" id="IPR006944">
    <property type="entry name" value="Phage/GTA_portal"/>
</dbReference>
<dbReference type="NCBIfam" id="TIGR01537">
    <property type="entry name" value="portal_HK97"/>
    <property type="match status" value="1"/>
</dbReference>
<dbReference type="InterPro" id="IPR006427">
    <property type="entry name" value="Portal_HK97"/>
</dbReference>
<evidence type="ECO:0000256" key="2">
    <source>
        <dbReference type="SAM" id="Phobius"/>
    </source>
</evidence>
<feature type="region of interest" description="Disordered" evidence="1">
    <location>
        <begin position="404"/>
        <end position="435"/>
    </location>
</feature>
<feature type="transmembrane region" description="Helical" evidence="2">
    <location>
        <begin position="76"/>
        <end position="96"/>
    </location>
</feature>
<feature type="compositionally biased region" description="Polar residues" evidence="1">
    <location>
        <begin position="408"/>
        <end position="423"/>
    </location>
</feature>
<sequence>MPGKLLNLKAIQHTSRVLGSWLSARNGGTERAGMVALGENSSGSLTMSELTNLLGAAHRSSSGAAVTADTAMRVSAAYACMSLVAGAIATLPIGIYERKGNERDSADHEYWWMLNEKASDGWTSSAAWESIILSKLSHGDGFGEWVRPRFSSNRVTGWKPLPRHTVQPFKDGDTVRYRITPGDKPSYVLAREDIIHLPSLGFDGLTSPSPLTYAAMEAIGTALSAQEHIGQFFSGGANFDYALKTDSKLDKTQLEQLKASLLARAQNGGRGPLILGGGLTPAQVSVNSKDAEILATRLFTVEEICRIFGVPPFMVGHTDKTTSWGSGVENMGIGFVRYTLQRHLTPIAQEVNSKLWPVRERFFVEHITAALERGDLKARYDAYRTALGRSGEMPFMTADEIRRRENMPPNTNLTMNGGTSAEQPDQAPGEQQEAA</sequence>
<evidence type="ECO:0000313" key="4">
    <source>
        <dbReference type="Proteomes" id="UP000809349"/>
    </source>
</evidence>
<proteinExistence type="predicted"/>
<organism evidence="3 4">
    <name type="scientific">Massilia soli</name>
    <dbReference type="NCBI Taxonomy" id="2792854"/>
    <lineage>
        <taxon>Bacteria</taxon>
        <taxon>Pseudomonadati</taxon>
        <taxon>Pseudomonadota</taxon>
        <taxon>Betaproteobacteria</taxon>
        <taxon>Burkholderiales</taxon>
        <taxon>Oxalobacteraceae</taxon>
        <taxon>Telluria group</taxon>
        <taxon>Massilia</taxon>
    </lineage>
</organism>
<dbReference type="Pfam" id="PF04860">
    <property type="entry name" value="Phage_portal"/>
    <property type="match status" value="1"/>
</dbReference>
<keyword evidence="2" id="KW-1133">Transmembrane helix</keyword>
<reference evidence="3 4" key="1">
    <citation type="submission" date="2021-01" db="EMBL/GenBank/DDBJ databases">
        <authorList>
            <person name="Ruan W."/>
            <person name="Khan S.A."/>
            <person name="Jeon C.O."/>
        </authorList>
    </citation>
    <scope>NUCLEOTIDE SEQUENCE [LARGE SCALE GENOMIC DNA]</scope>
    <source>
        <strain evidence="3 4">R798</strain>
    </source>
</reference>
<name>A0ABS7SRC1_9BURK</name>